<keyword evidence="3 7" id="KW-0949">S-adenosyl-L-methionine</keyword>
<feature type="binding site" evidence="7 8">
    <location>
        <position position="298"/>
    </location>
    <ligand>
        <name>S-adenosyl-L-methionine</name>
        <dbReference type="ChEBI" id="CHEBI:59789"/>
    </ligand>
</feature>
<dbReference type="InterPro" id="IPR010280">
    <property type="entry name" value="U5_MeTrfase_fam"/>
</dbReference>
<dbReference type="NCBIfam" id="TIGR02143">
    <property type="entry name" value="trmA_only"/>
    <property type="match status" value="1"/>
</dbReference>
<dbReference type="RefSeq" id="WP_006460130.1">
    <property type="nucleotide sequence ID" value="NZ_CP007030.1"/>
</dbReference>
<evidence type="ECO:0000256" key="1">
    <source>
        <dbReference type="ARBA" id="ARBA00022603"/>
    </source>
</evidence>
<keyword evidence="2 7" id="KW-0808">Transferase</keyword>
<gene>
    <name evidence="7" type="primary">trmA</name>
    <name evidence="10" type="ORF">THIAE_10110</name>
</gene>
<evidence type="ECO:0000256" key="6">
    <source>
        <dbReference type="ARBA" id="ARBA00052788"/>
    </source>
</evidence>
<keyword evidence="4 7" id="KW-0819">tRNA processing</keyword>
<dbReference type="InterPro" id="IPR029063">
    <property type="entry name" value="SAM-dependent_MTases_sf"/>
</dbReference>
<evidence type="ECO:0000256" key="5">
    <source>
        <dbReference type="ARBA" id="ARBA00051255"/>
    </source>
</evidence>
<dbReference type="SUPFAM" id="SSF53335">
    <property type="entry name" value="S-adenosyl-L-methionine-dependent methyltransferases"/>
    <property type="match status" value="1"/>
</dbReference>
<keyword evidence="1 7" id="KW-0489">Methyltransferase</keyword>
<dbReference type="GO" id="GO:0000049">
    <property type="term" value="F:tRNA binding"/>
    <property type="evidence" value="ECO:0007669"/>
    <property type="project" value="TreeGrafter"/>
</dbReference>
<dbReference type="EMBL" id="CP007030">
    <property type="protein sequence ID" value="AHF02065.1"/>
    <property type="molecule type" value="Genomic_DNA"/>
</dbReference>
<dbReference type="Proteomes" id="UP000005380">
    <property type="component" value="Chromosome"/>
</dbReference>
<dbReference type="GO" id="GO:0005829">
    <property type="term" value="C:cytosol"/>
    <property type="evidence" value="ECO:0007669"/>
    <property type="project" value="TreeGrafter"/>
</dbReference>
<feature type="active site" description="Proton acceptor" evidence="7">
    <location>
        <position position="357"/>
    </location>
</feature>
<dbReference type="Gene3D" id="2.40.50.1070">
    <property type="match status" value="1"/>
</dbReference>
<dbReference type="PROSITE" id="PS01230">
    <property type="entry name" value="TRMA_1"/>
    <property type="match status" value="1"/>
</dbReference>
<dbReference type="EC" id="2.1.1.35" evidence="7"/>
<evidence type="ECO:0000256" key="4">
    <source>
        <dbReference type="ARBA" id="ARBA00022694"/>
    </source>
</evidence>
<comment type="function">
    <text evidence="7">Dual-specificity methyltransferase that catalyzes the formation of 5-methyluridine at position 54 (m5U54) in all tRNAs, and that of position 341 (m5U341) in tmRNA (transfer-mRNA).</text>
</comment>
<evidence type="ECO:0000256" key="7">
    <source>
        <dbReference type="HAMAP-Rule" id="MF_01011"/>
    </source>
</evidence>
<dbReference type="GO" id="GO:0030697">
    <property type="term" value="F:tRNA (uracil(54)-C5)-methyltransferase activity, S-adenosyl methionine-dependent"/>
    <property type="evidence" value="ECO:0007669"/>
    <property type="project" value="UniProtKB-UniRule"/>
</dbReference>
<dbReference type="GO" id="GO:0030488">
    <property type="term" value="P:tRNA methylation"/>
    <property type="evidence" value="ECO:0007669"/>
    <property type="project" value="UniProtKB-UniRule"/>
</dbReference>
<dbReference type="InterPro" id="IPR030390">
    <property type="entry name" value="MeTrfase_TrmA_AS"/>
</dbReference>
<evidence type="ECO:0000256" key="2">
    <source>
        <dbReference type="ARBA" id="ARBA00022679"/>
    </source>
</evidence>
<dbReference type="CDD" id="cd02440">
    <property type="entry name" value="AdoMet_MTases"/>
    <property type="match status" value="1"/>
</dbReference>
<dbReference type="FunFam" id="2.40.50.1070:FF:000001">
    <property type="entry name" value="tRNA/tmRNA (uracil-C(5))-methyltransferase"/>
    <property type="match status" value="1"/>
</dbReference>
<dbReference type="PROSITE" id="PS51687">
    <property type="entry name" value="SAM_MT_RNA_M5U"/>
    <property type="match status" value="1"/>
</dbReference>
<reference evidence="10 11" key="1">
    <citation type="submission" date="2013-12" db="EMBL/GenBank/DDBJ databases">
        <authorList>
            <consortium name="DOE Joint Genome Institute"/>
            <person name="Kappler U."/>
            <person name="Huntemann M."/>
            <person name="Han J."/>
            <person name="Chen A."/>
            <person name="Kyrpides N."/>
            <person name="Mavromatis K."/>
            <person name="Markowitz V."/>
            <person name="Palaniappan K."/>
            <person name="Ivanova N."/>
            <person name="Schaumberg A."/>
            <person name="Pati A."/>
            <person name="Liolios K."/>
            <person name="Nordberg H.P."/>
            <person name="Cantor M.N."/>
            <person name="Hua S.X."/>
            <person name="Woyke T."/>
        </authorList>
    </citation>
    <scope>NUCLEOTIDE SEQUENCE [LARGE SCALE GENOMIC DNA]</scope>
    <source>
        <strain evidence="11">AL2</strain>
    </source>
</reference>
<dbReference type="AlphaFoldDB" id="W0DTZ6"/>
<comment type="catalytic activity">
    <reaction evidence="5 7">
        <text>uridine(341) in tmRNA + S-adenosyl-L-methionine = 5-methyluridine(341) in tmRNA + S-adenosyl-L-homocysteine + H(+)</text>
        <dbReference type="Rhea" id="RHEA:43612"/>
        <dbReference type="Rhea" id="RHEA-COMP:10630"/>
        <dbReference type="Rhea" id="RHEA-COMP:10631"/>
        <dbReference type="ChEBI" id="CHEBI:15378"/>
        <dbReference type="ChEBI" id="CHEBI:57856"/>
        <dbReference type="ChEBI" id="CHEBI:59789"/>
        <dbReference type="ChEBI" id="CHEBI:65315"/>
        <dbReference type="ChEBI" id="CHEBI:74447"/>
    </reaction>
</comment>
<dbReference type="InParanoid" id="W0DTZ6"/>
<feature type="binding site" evidence="7 8">
    <location>
        <position position="218"/>
    </location>
    <ligand>
        <name>S-adenosyl-L-methionine</name>
        <dbReference type="ChEBI" id="CHEBI:59789"/>
    </ligand>
</feature>
<dbReference type="PANTHER" id="PTHR47790:SF2">
    <property type="entry name" value="TRNA_TMRNA (URACIL-C(5))-METHYLTRANSFERASE"/>
    <property type="match status" value="1"/>
</dbReference>
<comment type="similarity">
    <text evidence="7">Belongs to the class I-like SAM-binding methyltransferase superfamily. RNA M5U methyltransferase family. TrmA subfamily.</text>
</comment>
<evidence type="ECO:0000256" key="3">
    <source>
        <dbReference type="ARBA" id="ARBA00022691"/>
    </source>
</evidence>
<comment type="catalytic activity">
    <reaction evidence="6 7">
        <text>uridine(54) in tRNA + S-adenosyl-L-methionine = 5-methyluridine(54) in tRNA + S-adenosyl-L-homocysteine + H(+)</text>
        <dbReference type="Rhea" id="RHEA:42712"/>
        <dbReference type="Rhea" id="RHEA-COMP:10167"/>
        <dbReference type="Rhea" id="RHEA-COMP:10193"/>
        <dbReference type="ChEBI" id="CHEBI:15378"/>
        <dbReference type="ChEBI" id="CHEBI:57856"/>
        <dbReference type="ChEBI" id="CHEBI:59789"/>
        <dbReference type="ChEBI" id="CHEBI:65315"/>
        <dbReference type="ChEBI" id="CHEBI:74447"/>
        <dbReference type="EC" id="2.1.1.35"/>
    </reaction>
</comment>
<dbReference type="PANTHER" id="PTHR47790">
    <property type="entry name" value="TRNA/TMRNA (URACIL-C(5))-METHYLTRANSFERASE"/>
    <property type="match status" value="1"/>
</dbReference>
<dbReference type="OrthoDB" id="9804590at2"/>
<organism evidence="10 11">
    <name type="scientific">Thiomicrospira aerophila AL3</name>
    <dbReference type="NCBI Taxonomy" id="717772"/>
    <lineage>
        <taxon>Bacteria</taxon>
        <taxon>Pseudomonadati</taxon>
        <taxon>Pseudomonadota</taxon>
        <taxon>Gammaproteobacteria</taxon>
        <taxon>Thiotrichales</taxon>
        <taxon>Piscirickettsiaceae</taxon>
        <taxon>Thiomicrospira</taxon>
    </lineage>
</organism>
<evidence type="ECO:0000313" key="10">
    <source>
        <dbReference type="EMBL" id="AHF02065.1"/>
    </source>
</evidence>
<dbReference type="KEGG" id="tao:THIAE_10110"/>
<evidence type="ECO:0000256" key="9">
    <source>
        <dbReference type="PROSITE-ProRule" id="PRU10015"/>
    </source>
</evidence>
<dbReference type="HAMAP" id="MF_01011">
    <property type="entry name" value="RNA_methyltr_TrmA"/>
    <property type="match status" value="1"/>
</dbReference>
<sequence>MLCQVSPHDYPAQLDEKRQRLASLIPALEGSLSVFASPASHYRQRAEFRIWHTPERLFYAMFDPANPKQPVEISQCPMACEAIDQLMQPLLAEISQDQILKYGLFEIDFLATLSGEMLVTLIYRKKIDEQAWLVAAQGLRDKLPINHIIGRSRKQKILLDQDFVMERLAADNQAWWFQQIENSFTQPNAQMAQNMLAWAREQSRQIVADQPSDLLELYCGNGHFSIALADIYSRVLATEISKTSVKSAKFNLAQNGIDNVTVVKMAAEEVSQAMAGQAFNRMAEVDLGRYNFRAIFVDPPRSGLDDLTRRMVAEYDNILYISCNPDTLARDLATLLQSHQLQASALFDQFPYSHHIESGVWLVRKEGDDD</sequence>
<dbReference type="PROSITE" id="PS01231">
    <property type="entry name" value="TRMA_2"/>
    <property type="match status" value="1"/>
</dbReference>
<feature type="active site" description="Nucleophile" evidence="7 8">
    <location>
        <position position="323"/>
    </location>
</feature>
<dbReference type="STRING" id="717772.THIAE_10110"/>
<dbReference type="InterPro" id="IPR030391">
    <property type="entry name" value="MeTrfase_TrmA_CS"/>
</dbReference>
<proteinExistence type="inferred from homology"/>
<keyword evidence="11" id="KW-1185">Reference proteome</keyword>
<dbReference type="GO" id="GO:0019843">
    <property type="term" value="F:rRNA binding"/>
    <property type="evidence" value="ECO:0007669"/>
    <property type="project" value="TreeGrafter"/>
</dbReference>
<feature type="binding site" evidence="7 8">
    <location>
        <position position="186"/>
    </location>
    <ligand>
        <name>S-adenosyl-L-methionine</name>
        <dbReference type="ChEBI" id="CHEBI:59789"/>
    </ligand>
</feature>
<accession>W0DTZ6</accession>
<dbReference type="HOGENOM" id="CLU_043022_0_0_6"/>
<dbReference type="Gene3D" id="3.40.50.150">
    <property type="entry name" value="Vaccinia Virus protein VP39"/>
    <property type="match status" value="1"/>
</dbReference>
<feature type="active site" evidence="9">
    <location>
        <position position="323"/>
    </location>
</feature>
<dbReference type="FunCoup" id="W0DTZ6">
    <property type="interactions" value="73"/>
</dbReference>
<dbReference type="FunFam" id="3.40.50.150:FF:000012">
    <property type="entry name" value="tRNA/tmRNA (uracil-C(5))-methyltransferase"/>
    <property type="match status" value="1"/>
</dbReference>
<dbReference type="Pfam" id="PF05958">
    <property type="entry name" value="tRNA_U5-meth_tr"/>
    <property type="match status" value="1"/>
</dbReference>
<feature type="binding site" evidence="7">
    <location>
        <position position="223"/>
    </location>
    <ligand>
        <name>S-adenosyl-L-methionine</name>
        <dbReference type="ChEBI" id="CHEBI:59789"/>
    </ligand>
</feature>
<name>W0DTZ6_9GAMM</name>
<protein>
    <recommendedName>
        <fullName evidence="7">tRNA/tmRNA (uracil-C(5))-methyltransferase</fullName>
        <ecNumber evidence="7">2.1.1.35</ecNumber>
    </recommendedName>
    <alternativeName>
        <fullName evidence="7">tRNA (uracil(54)-C(5))-methyltransferase</fullName>
    </alternativeName>
    <alternativeName>
        <fullName evidence="7">tRNA(m5U54)-methyltransferase</fullName>
        <shortName evidence="7">RUMT</shortName>
    </alternativeName>
    <alternativeName>
        <fullName evidence="7">tmRNA (uracil(341)-C(5))-methyltransferase</fullName>
    </alternativeName>
</protein>
<evidence type="ECO:0000313" key="11">
    <source>
        <dbReference type="Proteomes" id="UP000005380"/>
    </source>
</evidence>
<evidence type="ECO:0000256" key="8">
    <source>
        <dbReference type="PROSITE-ProRule" id="PRU01024"/>
    </source>
</evidence>
<dbReference type="eggNOG" id="COG2265">
    <property type="taxonomic scope" value="Bacteria"/>
</dbReference>
<dbReference type="InterPro" id="IPR011869">
    <property type="entry name" value="TrmA_MeTrfase"/>
</dbReference>
<feature type="binding site" evidence="7 8">
    <location>
        <position position="239"/>
    </location>
    <ligand>
        <name>S-adenosyl-L-methionine</name>
        <dbReference type="ChEBI" id="CHEBI:59789"/>
    </ligand>
</feature>